<name>A0A6J4U9G8_9BACT</name>
<protein>
    <recommendedName>
        <fullName evidence="6 7">Large ribosomal subunit protein uL3</fullName>
    </recommendedName>
</protein>
<dbReference type="GO" id="GO:0003735">
    <property type="term" value="F:structural constituent of ribosome"/>
    <property type="evidence" value="ECO:0007669"/>
    <property type="project" value="UniProtKB-UniRule"/>
</dbReference>
<evidence type="ECO:0000256" key="6">
    <source>
        <dbReference type="ARBA" id="ARBA00035243"/>
    </source>
</evidence>
<dbReference type="PANTHER" id="PTHR11229:SF16">
    <property type="entry name" value="LARGE RIBOSOMAL SUBUNIT PROTEIN UL3C"/>
    <property type="match status" value="1"/>
</dbReference>
<dbReference type="PANTHER" id="PTHR11229">
    <property type="entry name" value="50S RIBOSOMAL PROTEIN L3"/>
    <property type="match status" value="1"/>
</dbReference>
<comment type="subunit">
    <text evidence="7 9">Part of the 50S ribosomal subunit. Forms a cluster with proteins L14 and L19.</text>
</comment>
<dbReference type="FunFam" id="2.40.30.10:FF:000004">
    <property type="entry name" value="50S ribosomal protein L3"/>
    <property type="match status" value="1"/>
</dbReference>
<comment type="similarity">
    <text evidence="1 7 8">Belongs to the universal ribosomal protein uL3 family.</text>
</comment>
<dbReference type="EMBL" id="CADCWI010000012">
    <property type="protein sequence ID" value="CAA9541730.1"/>
    <property type="molecule type" value="Genomic_DNA"/>
</dbReference>
<dbReference type="Pfam" id="PF00297">
    <property type="entry name" value="Ribosomal_L3"/>
    <property type="match status" value="1"/>
</dbReference>
<keyword evidence="4 7" id="KW-0689">Ribosomal protein</keyword>
<evidence type="ECO:0000256" key="10">
    <source>
        <dbReference type="SAM" id="MobiDB-lite"/>
    </source>
</evidence>
<gene>
    <name evidence="7" type="primary">rplC</name>
    <name evidence="11" type="ORF">AVDCRST_MAG43-183</name>
</gene>
<dbReference type="GO" id="GO:0022625">
    <property type="term" value="C:cytosolic large ribosomal subunit"/>
    <property type="evidence" value="ECO:0007669"/>
    <property type="project" value="TreeGrafter"/>
</dbReference>
<keyword evidence="5 7" id="KW-0687">Ribonucleoprotein</keyword>
<dbReference type="HAMAP" id="MF_01325_B">
    <property type="entry name" value="Ribosomal_uL3_B"/>
    <property type="match status" value="1"/>
</dbReference>
<dbReference type="InterPro" id="IPR000597">
    <property type="entry name" value="Ribosomal_uL3"/>
</dbReference>
<comment type="function">
    <text evidence="7 9">One of the primary rRNA binding proteins, it binds directly near the 3'-end of the 23S rRNA, where it nucleates assembly of the 50S subunit.</text>
</comment>
<reference evidence="11" key="1">
    <citation type="submission" date="2020-02" db="EMBL/GenBank/DDBJ databases">
        <authorList>
            <person name="Meier V. D."/>
        </authorList>
    </citation>
    <scope>NUCLEOTIDE SEQUENCE</scope>
    <source>
        <strain evidence="11">AVDCRST_MAG43</strain>
    </source>
</reference>
<organism evidence="11">
    <name type="scientific">uncultured Thermomicrobiales bacterium</name>
    <dbReference type="NCBI Taxonomy" id="1645740"/>
    <lineage>
        <taxon>Bacteria</taxon>
        <taxon>Pseudomonadati</taxon>
        <taxon>Thermomicrobiota</taxon>
        <taxon>Thermomicrobia</taxon>
        <taxon>Thermomicrobiales</taxon>
        <taxon>environmental samples</taxon>
    </lineage>
</organism>
<keyword evidence="2 7" id="KW-0699">rRNA-binding</keyword>
<evidence type="ECO:0000256" key="4">
    <source>
        <dbReference type="ARBA" id="ARBA00022980"/>
    </source>
</evidence>
<sequence length="209" mass="22513">MVRGLIGRKLGMTQIFDEQGLARPVTVIEAGPCVVTQIRKQEKDGYEAVQLGYGISKRLNKPQQGHVRASGHQVRTLREFKADDYSNIEVGQVFTADTFSTGDVVDVVGTSKGRGFQGGMKRHGFSGGPKTHGQSDRARAPGSIGSSATPGRVFKGLKMAGHMGHERVTVQNLKVLRVDPERNLILVEGSVPGPNKGTLLISRAVKGRK</sequence>
<dbReference type="InterPro" id="IPR019926">
    <property type="entry name" value="Ribosomal_uL3_CS"/>
</dbReference>
<evidence type="ECO:0000313" key="11">
    <source>
        <dbReference type="EMBL" id="CAA9541730.1"/>
    </source>
</evidence>
<evidence type="ECO:0000256" key="7">
    <source>
        <dbReference type="HAMAP-Rule" id="MF_01325"/>
    </source>
</evidence>
<dbReference type="Gene3D" id="3.30.160.810">
    <property type="match status" value="1"/>
</dbReference>
<evidence type="ECO:0000256" key="3">
    <source>
        <dbReference type="ARBA" id="ARBA00022884"/>
    </source>
</evidence>
<dbReference type="Gene3D" id="2.40.30.10">
    <property type="entry name" value="Translation factors"/>
    <property type="match status" value="1"/>
</dbReference>
<dbReference type="AlphaFoldDB" id="A0A6J4U9G8"/>
<evidence type="ECO:0000256" key="9">
    <source>
        <dbReference type="RuleBase" id="RU003906"/>
    </source>
</evidence>
<evidence type="ECO:0000256" key="1">
    <source>
        <dbReference type="ARBA" id="ARBA00006540"/>
    </source>
</evidence>
<dbReference type="GO" id="GO:0019843">
    <property type="term" value="F:rRNA binding"/>
    <property type="evidence" value="ECO:0007669"/>
    <property type="project" value="UniProtKB-UniRule"/>
</dbReference>
<keyword evidence="3 7" id="KW-0694">RNA-binding</keyword>
<proteinExistence type="inferred from homology"/>
<dbReference type="GO" id="GO:0006412">
    <property type="term" value="P:translation"/>
    <property type="evidence" value="ECO:0007669"/>
    <property type="project" value="UniProtKB-UniRule"/>
</dbReference>
<evidence type="ECO:0000256" key="5">
    <source>
        <dbReference type="ARBA" id="ARBA00023274"/>
    </source>
</evidence>
<feature type="region of interest" description="Disordered" evidence="10">
    <location>
        <begin position="116"/>
        <end position="150"/>
    </location>
</feature>
<dbReference type="PROSITE" id="PS00474">
    <property type="entry name" value="RIBOSOMAL_L3"/>
    <property type="match status" value="1"/>
</dbReference>
<evidence type="ECO:0000256" key="2">
    <source>
        <dbReference type="ARBA" id="ARBA00022730"/>
    </source>
</evidence>
<dbReference type="SUPFAM" id="SSF50447">
    <property type="entry name" value="Translation proteins"/>
    <property type="match status" value="1"/>
</dbReference>
<dbReference type="NCBIfam" id="TIGR03625">
    <property type="entry name" value="L3_bact"/>
    <property type="match status" value="1"/>
</dbReference>
<evidence type="ECO:0000256" key="8">
    <source>
        <dbReference type="RuleBase" id="RU003905"/>
    </source>
</evidence>
<dbReference type="InterPro" id="IPR019927">
    <property type="entry name" value="Ribosomal_uL3_bac/org-type"/>
</dbReference>
<dbReference type="InterPro" id="IPR009000">
    <property type="entry name" value="Transl_B-barrel_sf"/>
</dbReference>
<accession>A0A6J4U9G8</accession>